<evidence type="ECO:0000256" key="1">
    <source>
        <dbReference type="SAM" id="MobiDB-lite"/>
    </source>
</evidence>
<name>A0A9Q8W9X5_9PEZI</name>
<protein>
    <submittedName>
        <fullName evidence="3">Uncharacterized protein</fullName>
    </submittedName>
</protein>
<dbReference type="EMBL" id="CP019471">
    <property type="protein sequence ID" value="UQC75594.1"/>
    <property type="molecule type" value="Genomic_DNA"/>
</dbReference>
<feature type="compositionally biased region" description="Polar residues" evidence="1">
    <location>
        <begin position="26"/>
        <end position="39"/>
    </location>
</feature>
<feature type="compositionally biased region" description="Basic residues" evidence="1">
    <location>
        <begin position="55"/>
        <end position="64"/>
    </location>
</feature>
<keyword evidence="4" id="KW-1185">Reference proteome</keyword>
<proteinExistence type="predicted"/>
<sequence>MQQKSRKEFLSCVDVTAVRSFGSVVVNSRAETPSENGSLEKTGWEEGNASSREREKRKKKKKSHAVTSTEKMPWRMLCRGVGVGEVPNGRYGKGMWRAPCGMGASGLDLLLLLRLLRLLPLNFSIVLLGLALGARLLVSPPKTPRSPS</sequence>
<dbReference type="RefSeq" id="XP_049137239.1">
    <property type="nucleotide sequence ID" value="XM_049281282.1"/>
</dbReference>
<accession>A0A9Q8W9X5</accession>
<dbReference type="AlphaFoldDB" id="A0A9Q8W9X5"/>
<feature type="transmembrane region" description="Helical" evidence="2">
    <location>
        <begin position="118"/>
        <end position="138"/>
    </location>
</feature>
<dbReference type="Proteomes" id="UP000830671">
    <property type="component" value="Chromosome 1"/>
</dbReference>
<evidence type="ECO:0000256" key="2">
    <source>
        <dbReference type="SAM" id="Phobius"/>
    </source>
</evidence>
<evidence type="ECO:0000313" key="4">
    <source>
        <dbReference type="Proteomes" id="UP000830671"/>
    </source>
</evidence>
<gene>
    <name evidence="3" type="ORF">CLUP02_02250</name>
</gene>
<reference evidence="3" key="1">
    <citation type="journal article" date="2021" name="Mol. Plant Microbe Interact.">
        <title>Complete Genome Sequence of the Plant-Pathogenic Fungus Colletotrichum lupini.</title>
        <authorList>
            <person name="Baroncelli R."/>
            <person name="Pensec F."/>
            <person name="Da Lio D."/>
            <person name="Boufleur T."/>
            <person name="Vicente I."/>
            <person name="Sarrocco S."/>
            <person name="Picot A."/>
            <person name="Baraldi E."/>
            <person name="Sukno S."/>
            <person name="Thon M."/>
            <person name="Le Floch G."/>
        </authorList>
    </citation>
    <scope>NUCLEOTIDE SEQUENCE</scope>
    <source>
        <strain evidence="3">IMI 504893</strain>
    </source>
</reference>
<dbReference type="KEGG" id="clup:CLUP02_02250"/>
<dbReference type="GeneID" id="73336292"/>
<keyword evidence="2" id="KW-1133">Transmembrane helix</keyword>
<keyword evidence="2" id="KW-0472">Membrane</keyword>
<feature type="region of interest" description="Disordered" evidence="1">
    <location>
        <begin position="26"/>
        <end position="70"/>
    </location>
</feature>
<keyword evidence="2" id="KW-0812">Transmembrane</keyword>
<evidence type="ECO:0000313" key="3">
    <source>
        <dbReference type="EMBL" id="UQC75594.1"/>
    </source>
</evidence>
<organism evidence="3 4">
    <name type="scientific">Colletotrichum lupini</name>
    <dbReference type="NCBI Taxonomy" id="145971"/>
    <lineage>
        <taxon>Eukaryota</taxon>
        <taxon>Fungi</taxon>
        <taxon>Dikarya</taxon>
        <taxon>Ascomycota</taxon>
        <taxon>Pezizomycotina</taxon>
        <taxon>Sordariomycetes</taxon>
        <taxon>Hypocreomycetidae</taxon>
        <taxon>Glomerellales</taxon>
        <taxon>Glomerellaceae</taxon>
        <taxon>Colletotrichum</taxon>
        <taxon>Colletotrichum acutatum species complex</taxon>
    </lineage>
</organism>